<accession>A0A4Z2E079</accession>
<evidence type="ECO:0000313" key="3">
    <source>
        <dbReference type="Proteomes" id="UP000314294"/>
    </source>
</evidence>
<dbReference type="EMBL" id="SRLO01025840">
    <property type="protein sequence ID" value="TNN21792.1"/>
    <property type="molecule type" value="Genomic_DNA"/>
</dbReference>
<gene>
    <name evidence="2" type="ORF">EYF80_068096</name>
</gene>
<dbReference type="Proteomes" id="UP000314294">
    <property type="component" value="Unassembled WGS sequence"/>
</dbReference>
<proteinExistence type="predicted"/>
<comment type="caution">
    <text evidence="2">The sequence shown here is derived from an EMBL/GenBank/DDBJ whole genome shotgun (WGS) entry which is preliminary data.</text>
</comment>
<feature type="region of interest" description="Disordered" evidence="1">
    <location>
        <begin position="1"/>
        <end position="46"/>
    </location>
</feature>
<dbReference type="AlphaFoldDB" id="A0A4Z2E079"/>
<protein>
    <submittedName>
        <fullName evidence="2">Uncharacterized protein</fullName>
    </submittedName>
</protein>
<reference evidence="2 3" key="1">
    <citation type="submission" date="2019-03" db="EMBL/GenBank/DDBJ databases">
        <title>First draft genome of Liparis tanakae, snailfish: a comprehensive survey of snailfish specific genes.</title>
        <authorList>
            <person name="Kim W."/>
            <person name="Song I."/>
            <person name="Jeong J.-H."/>
            <person name="Kim D."/>
            <person name="Kim S."/>
            <person name="Ryu S."/>
            <person name="Song J.Y."/>
            <person name="Lee S.K."/>
        </authorList>
    </citation>
    <scope>NUCLEOTIDE SEQUENCE [LARGE SCALE GENOMIC DNA]</scope>
    <source>
        <tissue evidence="2">Muscle</tissue>
    </source>
</reference>
<keyword evidence="3" id="KW-1185">Reference proteome</keyword>
<evidence type="ECO:0000313" key="2">
    <source>
        <dbReference type="EMBL" id="TNN21792.1"/>
    </source>
</evidence>
<name>A0A4Z2E079_9TELE</name>
<organism evidence="2 3">
    <name type="scientific">Liparis tanakae</name>
    <name type="common">Tanaka's snailfish</name>
    <dbReference type="NCBI Taxonomy" id="230148"/>
    <lineage>
        <taxon>Eukaryota</taxon>
        <taxon>Metazoa</taxon>
        <taxon>Chordata</taxon>
        <taxon>Craniata</taxon>
        <taxon>Vertebrata</taxon>
        <taxon>Euteleostomi</taxon>
        <taxon>Actinopterygii</taxon>
        <taxon>Neopterygii</taxon>
        <taxon>Teleostei</taxon>
        <taxon>Neoteleostei</taxon>
        <taxon>Acanthomorphata</taxon>
        <taxon>Eupercaria</taxon>
        <taxon>Perciformes</taxon>
        <taxon>Cottioidei</taxon>
        <taxon>Cottales</taxon>
        <taxon>Liparidae</taxon>
        <taxon>Liparis</taxon>
    </lineage>
</organism>
<feature type="compositionally biased region" description="Polar residues" evidence="1">
    <location>
        <begin position="14"/>
        <end position="41"/>
    </location>
</feature>
<sequence>MLRSQRRQRGDTGYAQQRPPSVPPASTQCPPSVHPASTQRPPSVHAAYFPASSSSAVFAAGRADAARRRAS</sequence>
<evidence type="ECO:0000256" key="1">
    <source>
        <dbReference type="SAM" id="MobiDB-lite"/>
    </source>
</evidence>